<comment type="caution">
    <text evidence="1">The sequence shown here is derived from an EMBL/GenBank/DDBJ whole genome shotgun (WGS) entry which is preliminary data.</text>
</comment>
<dbReference type="Proteomes" id="UP001074726">
    <property type="component" value="Unassembled WGS sequence"/>
</dbReference>
<name>A0ABT4C796_9ACTN</name>
<accession>A0ABT4C796</accession>
<reference evidence="1" key="1">
    <citation type="submission" date="2022-08" db="EMBL/GenBank/DDBJ databases">
        <title>Genome sequencing of Nocardioides sp. STR2.</title>
        <authorList>
            <person name="So Y."/>
        </authorList>
    </citation>
    <scope>NUCLEOTIDE SEQUENCE</scope>
    <source>
        <strain evidence="1">STR2</strain>
    </source>
</reference>
<keyword evidence="2" id="KW-1185">Reference proteome</keyword>
<evidence type="ECO:0000313" key="2">
    <source>
        <dbReference type="Proteomes" id="UP001074726"/>
    </source>
</evidence>
<gene>
    <name evidence="1" type="ORF">NYO98_00970</name>
</gene>
<proteinExistence type="predicted"/>
<evidence type="ECO:0000313" key="1">
    <source>
        <dbReference type="EMBL" id="MCY4724834.1"/>
    </source>
</evidence>
<dbReference type="EMBL" id="JAPPUX010000001">
    <property type="protein sequence ID" value="MCY4724834.1"/>
    <property type="molecule type" value="Genomic_DNA"/>
</dbReference>
<protein>
    <submittedName>
        <fullName evidence="1">Uncharacterized protein</fullName>
    </submittedName>
</protein>
<sequence length="186" mass="20439">MNRHTLAALGAVPFLVLGLTTPARSTPPERIPIDEVAEFDFPLCGIDTHVRLTEQGTLTVRSRGEDGIAYFAERLERDAYNTNLETGLTVHVSQRIRPRDQRVVDNGDGTLTIHWQATLTQTDYAPDGSVAFRTAGRQTGIIVVEDGGTPSDPDDDEVISEEYSDLYGHDGREGTDFCEWYAAVTG</sequence>
<organism evidence="1 2">
    <name type="scientific">Nocardioides pini</name>
    <dbReference type="NCBI Taxonomy" id="2975053"/>
    <lineage>
        <taxon>Bacteria</taxon>
        <taxon>Bacillati</taxon>
        <taxon>Actinomycetota</taxon>
        <taxon>Actinomycetes</taxon>
        <taxon>Propionibacteriales</taxon>
        <taxon>Nocardioidaceae</taxon>
        <taxon>Nocardioides</taxon>
    </lineage>
</organism>
<dbReference type="RefSeq" id="WP_268109648.1">
    <property type="nucleotide sequence ID" value="NZ_JAPPUX010000001.1"/>
</dbReference>